<dbReference type="AlphaFoldDB" id="Q0RGQ0"/>
<proteinExistence type="predicted"/>
<gene>
    <name evidence="1" type="ordered locus">FRAAL4694</name>
</gene>
<dbReference type="STRING" id="326424.FRAAL4694"/>
<evidence type="ECO:0000313" key="2">
    <source>
        <dbReference type="Proteomes" id="UP000000657"/>
    </source>
</evidence>
<sequence>MRYPESGSIRVDHGGPVVSPVEIHEVRLVISLTAIIEISILLELGSHIVTVKFHGYILLGFEGG</sequence>
<dbReference type="HOGENOM" id="CLU_2861219_0_0_11"/>
<evidence type="ECO:0000313" key="1">
    <source>
        <dbReference type="EMBL" id="CAJ63336.1"/>
    </source>
</evidence>
<dbReference type="EMBL" id="CT573213">
    <property type="protein sequence ID" value="CAJ63336.1"/>
    <property type="molecule type" value="Genomic_DNA"/>
</dbReference>
<protein>
    <submittedName>
        <fullName evidence="1">Uncharacterized protein</fullName>
    </submittedName>
</protein>
<organism evidence="1 2">
    <name type="scientific">Frankia alni (strain DSM 45986 / CECT 9034 / ACN14a)</name>
    <dbReference type="NCBI Taxonomy" id="326424"/>
    <lineage>
        <taxon>Bacteria</taxon>
        <taxon>Bacillati</taxon>
        <taxon>Actinomycetota</taxon>
        <taxon>Actinomycetes</taxon>
        <taxon>Frankiales</taxon>
        <taxon>Frankiaceae</taxon>
        <taxon>Frankia</taxon>
    </lineage>
</organism>
<dbReference type="KEGG" id="fal:FRAAL4694"/>
<dbReference type="Proteomes" id="UP000000657">
    <property type="component" value="Chromosome"/>
</dbReference>
<keyword evidence="2" id="KW-1185">Reference proteome</keyword>
<reference evidence="1 2" key="1">
    <citation type="journal article" date="2007" name="Genome Res.">
        <title>Genome characteristics of facultatively symbiotic Frankia sp. strains reflect host range and host plant biogeography.</title>
        <authorList>
            <person name="Normand P."/>
            <person name="Lapierre P."/>
            <person name="Tisa L.S."/>
            <person name="Gogarten J.P."/>
            <person name="Alloisio N."/>
            <person name="Bagnarol E."/>
            <person name="Bassi C.A."/>
            <person name="Berry A.M."/>
            <person name="Bickhart D.M."/>
            <person name="Choisne N."/>
            <person name="Couloux A."/>
            <person name="Cournoyer B."/>
            <person name="Cruveiller S."/>
            <person name="Daubin V."/>
            <person name="Demange N."/>
            <person name="Francino M.P."/>
            <person name="Goltsman E."/>
            <person name="Huang Y."/>
            <person name="Kopp O.R."/>
            <person name="Labarre L."/>
            <person name="Lapidus A."/>
            <person name="Lavire C."/>
            <person name="Marechal J."/>
            <person name="Martinez M."/>
            <person name="Mastronunzio J.E."/>
            <person name="Mullin B.C."/>
            <person name="Niemann J."/>
            <person name="Pujic P."/>
            <person name="Rawnsley T."/>
            <person name="Rouy Z."/>
            <person name="Schenowitz C."/>
            <person name="Sellstedt A."/>
            <person name="Tavares F."/>
            <person name="Tomkins J.P."/>
            <person name="Vallenet D."/>
            <person name="Valverde C."/>
            <person name="Wall L.G."/>
            <person name="Wang Y."/>
            <person name="Medigue C."/>
            <person name="Benson D.R."/>
        </authorList>
    </citation>
    <scope>NUCLEOTIDE SEQUENCE [LARGE SCALE GENOMIC DNA]</scope>
    <source>
        <strain evidence="2">DSM 45986 / CECT 9034 / ACN14a</strain>
    </source>
</reference>
<accession>Q0RGQ0</accession>
<name>Q0RGQ0_FRAAA</name>